<name>A0A2X2JWI5_STAAU</name>
<dbReference type="AlphaFoldDB" id="A0A2X2JWI5"/>
<keyword evidence="1" id="KW-0808">Transferase</keyword>
<accession>A0A2X2JWI5</accession>
<sequence>MQKEAQAILIIYFILSLLKDISALDLNASLGNFQEIIIYDEHNNKLFETSNDNTVRVEPGYEHRYFDRRNKKTL</sequence>
<keyword evidence="1" id="KW-0418">Kinase</keyword>
<protein>
    <submittedName>
        <fullName evidence="1">Two component system histidine kinase ArlS</fullName>
        <ecNumber evidence="1">2.7.13.3</ecNumber>
    </submittedName>
</protein>
<reference evidence="1 2" key="1">
    <citation type="submission" date="2018-06" db="EMBL/GenBank/DDBJ databases">
        <authorList>
            <consortium name="Pathogen Informatics"/>
            <person name="Doyle S."/>
        </authorList>
    </citation>
    <scope>NUCLEOTIDE SEQUENCE [LARGE SCALE GENOMIC DNA]</scope>
    <source>
        <strain evidence="1 2">NCTC7878</strain>
    </source>
</reference>
<dbReference type="GO" id="GO:0004673">
    <property type="term" value="F:protein histidine kinase activity"/>
    <property type="evidence" value="ECO:0007669"/>
    <property type="project" value="UniProtKB-EC"/>
</dbReference>
<dbReference type="Proteomes" id="UP000249913">
    <property type="component" value="Unassembled WGS sequence"/>
</dbReference>
<evidence type="ECO:0000313" key="2">
    <source>
        <dbReference type="Proteomes" id="UP000249913"/>
    </source>
</evidence>
<dbReference type="EC" id="2.7.13.3" evidence="1"/>
<gene>
    <name evidence="1" type="primary">arlS_1</name>
    <name evidence="1" type="ORF">NCTC7878_01620</name>
</gene>
<organism evidence="1 2">
    <name type="scientific">Staphylococcus aureus</name>
    <dbReference type="NCBI Taxonomy" id="1280"/>
    <lineage>
        <taxon>Bacteria</taxon>
        <taxon>Bacillati</taxon>
        <taxon>Bacillota</taxon>
        <taxon>Bacilli</taxon>
        <taxon>Bacillales</taxon>
        <taxon>Staphylococcaceae</taxon>
        <taxon>Staphylococcus</taxon>
    </lineage>
</organism>
<dbReference type="EMBL" id="UAUX01000008">
    <property type="protein sequence ID" value="SPZ98228.1"/>
    <property type="molecule type" value="Genomic_DNA"/>
</dbReference>
<evidence type="ECO:0000313" key="1">
    <source>
        <dbReference type="EMBL" id="SPZ98228.1"/>
    </source>
</evidence>
<proteinExistence type="predicted"/>